<name>K1QZJ5_MAGGI</name>
<comment type="similarity">
    <text evidence="2 6">Belongs to the GMC oxidoreductase family.</text>
</comment>
<dbReference type="InterPro" id="IPR036188">
    <property type="entry name" value="FAD/NAD-bd_sf"/>
</dbReference>
<sequence>MRYRIDVVLLQTMGWRWPVLTVSCAVFIYYYIYSRSDPRVSGHVSANSSYDYIIVGAGTAGCVLATRLSEYPDISVLLLEAGGSEEDNPVIRVPFAALELQNSEVDWAYRTEPQQKACLGMDKQRCAWPRGKVLGGSGSINNLIYVRGNRHDYDGWAREGCKGWSYKDVLPYFIKSEDIQISEFRNSAYRGKGGPLPVKDGTVTPLADIYRQAMEELGYTVTDCNGRTQTGYCPTQENVMGGERWSTARAFLRPAMNRPNLHVIMNAHVTKILTDKKMVTGVSFIKDNIKHTVRATKEVVLTAGAINNPQLLMLSGIGPKKHLQQMNIPVMADLPVGDNLQDHILMGVTFNDRTNSAGAALPSLATMLQYLIFRSGTLSEPHLEASVFLKDDDSQFPSTQFTFYSIQNHPELIDKFIKLTNLDPKIRDGMRERFQKSINTEIGTFFIENILLHPKSRGTIRLQSADPFDPPLIDPNYLDHPDDAKVLLKGIDTMMKIANTTAFRSIGASPNDPSDEYLPPCNELPFPSKEYWVCRMAHYAYTVYHPTSTCKMGAANDVTAVVDPQLRVIGIKNLRVADASVMRNIPSGNTNAPTIMIAEKAADLILGVDSVKHIRKVTENL</sequence>
<dbReference type="SUPFAM" id="SSF54373">
    <property type="entry name" value="FAD-linked reductases, C-terminal domain"/>
    <property type="match status" value="1"/>
</dbReference>
<feature type="domain" description="Glucose-methanol-choline oxidoreductase N-terminal" evidence="7">
    <location>
        <begin position="131"/>
        <end position="154"/>
    </location>
</feature>
<evidence type="ECO:0000256" key="3">
    <source>
        <dbReference type="ARBA" id="ARBA00022630"/>
    </source>
</evidence>
<dbReference type="SUPFAM" id="SSF51905">
    <property type="entry name" value="FAD/NAD(P)-binding domain"/>
    <property type="match status" value="1"/>
</dbReference>
<dbReference type="PROSITE" id="PS00623">
    <property type="entry name" value="GMC_OXRED_1"/>
    <property type="match status" value="1"/>
</dbReference>
<dbReference type="EMBL" id="JH818378">
    <property type="protein sequence ID" value="EKC42507.1"/>
    <property type="molecule type" value="Genomic_DNA"/>
</dbReference>
<evidence type="ECO:0000313" key="8">
    <source>
        <dbReference type="EMBL" id="EKC42507.1"/>
    </source>
</evidence>
<dbReference type="Pfam" id="PF05199">
    <property type="entry name" value="GMC_oxred_C"/>
    <property type="match status" value="1"/>
</dbReference>
<dbReference type="InterPro" id="IPR000172">
    <property type="entry name" value="GMC_OxRdtase_N"/>
</dbReference>
<dbReference type="HOGENOM" id="CLU_002865_7_0_1"/>
<dbReference type="InterPro" id="IPR012132">
    <property type="entry name" value="GMC_OxRdtase"/>
</dbReference>
<accession>K1QZJ5</accession>
<dbReference type="InParanoid" id="K1QZJ5"/>
<dbReference type="PANTHER" id="PTHR11552:SF147">
    <property type="entry name" value="CHOLINE DEHYDROGENASE, MITOCHONDRIAL"/>
    <property type="match status" value="1"/>
</dbReference>
<gene>
    <name evidence="8" type="ORF">CGI_10020532</name>
</gene>
<evidence type="ECO:0000256" key="6">
    <source>
        <dbReference type="RuleBase" id="RU003968"/>
    </source>
</evidence>
<evidence type="ECO:0000259" key="7">
    <source>
        <dbReference type="PROSITE" id="PS00623"/>
    </source>
</evidence>
<feature type="binding site" evidence="5">
    <location>
        <position position="269"/>
    </location>
    <ligand>
        <name>FAD</name>
        <dbReference type="ChEBI" id="CHEBI:57692"/>
    </ligand>
</feature>
<dbReference type="Gene3D" id="3.50.50.60">
    <property type="entry name" value="FAD/NAD(P)-binding domain"/>
    <property type="match status" value="1"/>
</dbReference>
<protein>
    <submittedName>
        <fullName evidence="8">Glucose dehydrogenase [acceptor]</fullName>
    </submittedName>
</protein>
<evidence type="ECO:0000256" key="1">
    <source>
        <dbReference type="ARBA" id="ARBA00001974"/>
    </source>
</evidence>
<dbReference type="Pfam" id="PF00732">
    <property type="entry name" value="GMC_oxred_N"/>
    <property type="match status" value="1"/>
</dbReference>
<dbReference type="GO" id="GO:0016614">
    <property type="term" value="F:oxidoreductase activity, acting on CH-OH group of donors"/>
    <property type="evidence" value="ECO:0007669"/>
    <property type="project" value="InterPro"/>
</dbReference>
<dbReference type="PIRSF" id="PIRSF000137">
    <property type="entry name" value="Alcohol_oxidase"/>
    <property type="match status" value="1"/>
</dbReference>
<dbReference type="PANTHER" id="PTHR11552">
    <property type="entry name" value="GLUCOSE-METHANOL-CHOLINE GMC OXIDOREDUCTASE"/>
    <property type="match status" value="1"/>
</dbReference>
<keyword evidence="4 5" id="KW-0274">FAD</keyword>
<evidence type="ECO:0000256" key="4">
    <source>
        <dbReference type="ARBA" id="ARBA00022827"/>
    </source>
</evidence>
<dbReference type="GO" id="GO:0050660">
    <property type="term" value="F:flavin adenine dinucleotide binding"/>
    <property type="evidence" value="ECO:0007669"/>
    <property type="project" value="InterPro"/>
</dbReference>
<dbReference type="Gene3D" id="3.30.560.10">
    <property type="entry name" value="Glucose Oxidase, domain 3"/>
    <property type="match status" value="1"/>
</dbReference>
<organism evidence="8">
    <name type="scientific">Magallana gigas</name>
    <name type="common">Pacific oyster</name>
    <name type="synonym">Crassostrea gigas</name>
    <dbReference type="NCBI Taxonomy" id="29159"/>
    <lineage>
        <taxon>Eukaryota</taxon>
        <taxon>Metazoa</taxon>
        <taxon>Spiralia</taxon>
        <taxon>Lophotrochozoa</taxon>
        <taxon>Mollusca</taxon>
        <taxon>Bivalvia</taxon>
        <taxon>Autobranchia</taxon>
        <taxon>Pteriomorphia</taxon>
        <taxon>Ostreida</taxon>
        <taxon>Ostreoidea</taxon>
        <taxon>Ostreidae</taxon>
        <taxon>Magallana</taxon>
    </lineage>
</organism>
<proteinExistence type="inferred from homology"/>
<reference evidence="8" key="1">
    <citation type="journal article" date="2012" name="Nature">
        <title>The oyster genome reveals stress adaptation and complexity of shell formation.</title>
        <authorList>
            <person name="Zhang G."/>
            <person name="Fang X."/>
            <person name="Guo X."/>
            <person name="Li L."/>
            <person name="Luo R."/>
            <person name="Xu F."/>
            <person name="Yang P."/>
            <person name="Zhang L."/>
            <person name="Wang X."/>
            <person name="Qi H."/>
            <person name="Xiong Z."/>
            <person name="Que H."/>
            <person name="Xie Y."/>
            <person name="Holland P.W."/>
            <person name="Paps J."/>
            <person name="Zhu Y."/>
            <person name="Wu F."/>
            <person name="Chen Y."/>
            <person name="Wang J."/>
            <person name="Peng C."/>
            <person name="Meng J."/>
            <person name="Yang L."/>
            <person name="Liu J."/>
            <person name="Wen B."/>
            <person name="Zhang N."/>
            <person name="Huang Z."/>
            <person name="Zhu Q."/>
            <person name="Feng Y."/>
            <person name="Mount A."/>
            <person name="Hedgecock D."/>
            <person name="Xu Z."/>
            <person name="Liu Y."/>
            <person name="Domazet-Loso T."/>
            <person name="Du Y."/>
            <person name="Sun X."/>
            <person name="Zhang S."/>
            <person name="Liu B."/>
            <person name="Cheng P."/>
            <person name="Jiang X."/>
            <person name="Li J."/>
            <person name="Fan D."/>
            <person name="Wang W."/>
            <person name="Fu W."/>
            <person name="Wang T."/>
            <person name="Wang B."/>
            <person name="Zhang J."/>
            <person name="Peng Z."/>
            <person name="Li Y."/>
            <person name="Li N."/>
            <person name="Wang J."/>
            <person name="Chen M."/>
            <person name="He Y."/>
            <person name="Tan F."/>
            <person name="Song X."/>
            <person name="Zheng Q."/>
            <person name="Huang R."/>
            <person name="Yang H."/>
            <person name="Du X."/>
            <person name="Chen L."/>
            <person name="Yang M."/>
            <person name="Gaffney P.M."/>
            <person name="Wang S."/>
            <person name="Luo L."/>
            <person name="She Z."/>
            <person name="Ming Y."/>
            <person name="Huang W."/>
            <person name="Zhang S."/>
            <person name="Huang B."/>
            <person name="Zhang Y."/>
            <person name="Qu T."/>
            <person name="Ni P."/>
            <person name="Miao G."/>
            <person name="Wang J."/>
            <person name="Wang Q."/>
            <person name="Steinberg C.E."/>
            <person name="Wang H."/>
            <person name="Li N."/>
            <person name="Qian L."/>
            <person name="Zhang G."/>
            <person name="Li Y."/>
            <person name="Yang H."/>
            <person name="Liu X."/>
            <person name="Wang J."/>
            <person name="Yin Y."/>
            <person name="Wang J."/>
        </authorList>
    </citation>
    <scope>NUCLEOTIDE SEQUENCE [LARGE SCALE GENOMIC DNA]</scope>
    <source>
        <strain evidence="8">05x7-T-G4-1.051#20</strain>
    </source>
</reference>
<keyword evidence="3 6" id="KW-0285">Flavoprotein</keyword>
<dbReference type="InterPro" id="IPR007867">
    <property type="entry name" value="GMC_OxRtase_C"/>
</dbReference>
<evidence type="ECO:0000256" key="5">
    <source>
        <dbReference type="PIRSR" id="PIRSR000137-2"/>
    </source>
</evidence>
<feature type="binding site" evidence="5">
    <location>
        <position position="133"/>
    </location>
    <ligand>
        <name>FAD</name>
        <dbReference type="ChEBI" id="CHEBI:57692"/>
    </ligand>
</feature>
<dbReference type="FunCoup" id="K1QZJ5">
    <property type="interactions" value="62"/>
</dbReference>
<evidence type="ECO:0000256" key="2">
    <source>
        <dbReference type="ARBA" id="ARBA00010790"/>
    </source>
</evidence>
<comment type="cofactor">
    <cofactor evidence="1 5">
        <name>FAD</name>
        <dbReference type="ChEBI" id="CHEBI:57692"/>
    </cofactor>
</comment>
<dbReference type="AlphaFoldDB" id="K1QZJ5"/>